<evidence type="ECO:0000313" key="2">
    <source>
        <dbReference type="EMBL" id="PKG25075.1"/>
    </source>
</evidence>
<keyword evidence="1" id="KW-0812">Transmembrane</keyword>
<comment type="caution">
    <text evidence="2">The sequence shown here is derived from an EMBL/GenBank/DDBJ whole genome shotgun (WGS) entry which is preliminary data.</text>
</comment>
<evidence type="ECO:0000313" key="3">
    <source>
        <dbReference type="Proteomes" id="UP000233375"/>
    </source>
</evidence>
<sequence length="83" mass="9147">MEMKKGSVRTAAIVGAGIGSLFIFSPRGKEMINRIKTMFQSSSNQKDLLVKAGNPDPEDIGDNNMVNEGAMYSVNYYNKNIDK</sequence>
<feature type="transmembrane region" description="Helical" evidence="1">
    <location>
        <begin position="6"/>
        <end position="24"/>
    </location>
</feature>
<dbReference type="AlphaFoldDB" id="A0A2N0Z6D4"/>
<name>A0A2N0Z6D4_9BACI</name>
<accession>A0A2N0Z6D4</accession>
<evidence type="ECO:0000256" key="1">
    <source>
        <dbReference type="SAM" id="Phobius"/>
    </source>
</evidence>
<keyword evidence="3" id="KW-1185">Reference proteome</keyword>
<dbReference type="Proteomes" id="UP000233375">
    <property type="component" value="Unassembled WGS sequence"/>
</dbReference>
<reference evidence="2 3" key="1">
    <citation type="journal article" date="2003" name="Int. J. Syst. Evol. Microbiol.">
        <title>Bacillus nealsonii sp. nov., isolated from a spacecraft-assembly facility, whose spores are gamma-radiation resistant.</title>
        <authorList>
            <person name="Venkateswaran K."/>
            <person name="Kempf M."/>
            <person name="Chen F."/>
            <person name="Satomi M."/>
            <person name="Nicholson W."/>
            <person name="Kern R."/>
        </authorList>
    </citation>
    <scope>NUCLEOTIDE SEQUENCE [LARGE SCALE GENOMIC DNA]</scope>
    <source>
        <strain evidence="2 3">FO-92</strain>
    </source>
</reference>
<gene>
    <name evidence="2" type="ORF">CWS01_02970</name>
</gene>
<organism evidence="2 3">
    <name type="scientific">Niallia nealsonii</name>
    <dbReference type="NCBI Taxonomy" id="115979"/>
    <lineage>
        <taxon>Bacteria</taxon>
        <taxon>Bacillati</taxon>
        <taxon>Bacillota</taxon>
        <taxon>Bacilli</taxon>
        <taxon>Bacillales</taxon>
        <taxon>Bacillaceae</taxon>
        <taxon>Niallia</taxon>
    </lineage>
</organism>
<dbReference type="EMBL" id="PISE01000007">
    <property type="protein sequence ID" value="PKG25075.1"/>
    <property type="molecule type" value="Genomic_DNA"/>
</dbReference>
<keyword evidence="1" id="KW-0472">Membrane</keyword>
<proteinExistence type="predicted"/>
<dbReference type="OrthoDB" id="2390014at2"/>
<dbReference type="RefSeq" id="WP_101175562.1">
    <property type="nucleotide sequence ID" value="NZ_PISE01000007.1"/>
</dbReference>
<keyword evidence="1" id="KW-1133">Transmembrane helix</keyword>
<protein>
    <submittedName>
        <fullName evidence="2">Uncharacterized protein</fullName>
    </submittedName>
</protein>